<dbReference type="PANTHER" id="PTHR43598">
    <property type="entry name" value="TUNGSTEN-CONTAINING FORMYLMETHANOFURAN DEHYDROGENASE 2 SUBUNIT B"/>
    <property type="match status" value="1"/>
</dbReference>
<dbReference type="AlphaFoldDB" id="A0A3S4JN22"/>
<keyword evidence="4" id="KW-0479">Metal-binding</keyword>
<dbReference type="GO" id="GO:0030151">
    <property type="term" value="F:molybdenum ion binding"/>
    <property type="evidence" value="ECO:0007669"/>
    <property type="project" value="TreeGrafter"/>
</dbReference>
<dbReference type="GO" id="GO:0051539">
    <property type="term" value="F:4 iron, 4 sulfur cluster binding"/>
    <property type="evidence" value="ECO:0007669"/>
    <property type="project" value="UniProtKB-KW"/>
</dbReference>
<keyword evidence="4" id="KW-0408">Iron</keyword>
<dbReference type="EMBL" id="LR134204">
    <property type="protein sequence ID" value="VEB85421.1"/>
    <property type="molecule type" value="Genomic_DNA"/>
</dbReference>
<evidence type="ECO:0000256" key="3">
    <source>
        <dbReference type="ARBA" id="ARBA00010312"/>
    </source>
</evidence>
<dbReference type="GO" id="GO:0009055">
    <property type="term" value="F:electron transfer activity"/>
    <property type="evidence" value="ECO:0007669"/>
    <property type="project" value="TreeGrafter"/>
</dbReference>
<dbReference type="Gene3D" id="3.40.228.10">
    <property type="entry name" value="Dimethylsulfoxide Reductase, domain 2"/>
    <property type="match status" value="1"/>
</dbReference>
<evidence type="ECO:0000256" key="1">
    <source>
        <dbReference type="ARBA" id="ARBA00001966"/>
    </source>
</evidence>
<dbReference type="GO" id="GO:0030313">
    <property type="term" value="C:cell envelope"/>
    <property type="evidence" value="ECO:0007669"/>
    <property type="project" value="UniProtKB-SubCell"/>
</dbReference>
<evidence type="ECO:0000259" key="6">
    <source>
        <dbReference type="Pfam" id="PF00384"/>
    </source>
</evidence>
<dbReference type="PANTHER" id="PTHR43598:SF1">
    <property type="entry name" value="FORMATE DEHYDROGENASE-O MAJOR SUBUNIT"/>
    <property type="match status" value="1"/>
</dbReference>
<evidence type="ECO:0000313" key="8">
    <source>
        <dbReference type="Proteomes" id="UP000270272"/>
    </source>
</evidence>
<comment type="cofactor">
    <cofactor evidence="1">
        <name>[4Fe-4S] cluster</name>
        <dbReference type="ChEBI" id="CHEBI:49883"/>
    </cofactor>
</comment>
<proteinExistence type="inferred from homology"/>
<gene>
    <name evidence="7" type="primary">fdnG_3</name>
    <name evidence="7" type="ORF">NCTC11075_00772</name>
</gene>
<feature type="domain" description="Molybdopterin oxidoreductase" evidence="6">
    <location>
        <begin position="2"/>
        <end position="60"/>
    </location>
</feature>
<keyword evidence="4" id="KW-0411">Iron-sulfur</keyword>
<comment type="similarity">
    <text evidence="3">Belongs to the prokaryotic molybdopterin-containing oxidoreductase family.</text>
</comment>
<dbReference type="SUPFAM" id="SSF53706">
    <property type="entry name" value="Formate dehydrogenase/DMSO reductase, domains 1-3"/>
    <property type="match status" value="1"/>
</dbReference>
<comment type="subcellular location">
    <subcellularLocation>
        <location evidence="2">Cell envelope</location>
    </subcellularLocation>
</comment>
<keyword evidence="4" id="KW-0004">4Fe-4S</keyword>
<keyword evidence="5 7" id="KW-0560">Oxidoreductase</keyword>
<accession>A0A3S4JN22</accession>
<dbReference type="GO" id="GO:0016491">
    <property type="term" value="F:oxidoreductase activity"/>
    <property type="evidence" value="ECO:0007669"/>
    <property type="project" value="UniProtKB-KW"/>
</dbReference>
<name>A0A3S4JN22_CITKO</name>
<evidence type="ECO:0000256" key="2">
    <source>
        <dbReference type="ARBA" id="ARBA00004196"/>
    </source>
</evidence>
<organism evidence="7 8">
    <name type="scientific">Citrobacter koseri</name>
    <name type="common">Citrobacter diversus</name>
    <dbReference type="NCBI Taxonomy" id="545"/>
    <lineage>
        <taxon>Bacteria</taxon>
        <taxon>Pseudomonadati</taxon>
        <taxon>Pseudomonadota</taxon>
        <taxon>Gammaproteobacteria</taxon>
        <taxon>Enterobacterales</taxon>
        <taxon>Enterobacteriaceae</taxon>
        <taxon>Citrobacter</taxon>
    </lineage>
</organism>
<dbReference type="Proteomes" id="UP000270272">
    <property type="component" value="Chromosome"/>
</dbReference>
<dbReference type="GO" id="GO:0009061">
    <property type="term" value="P:anaerobic respiration"/>
    <property type="evidence" value="ECO:0007669"/>
    <property type="project" value="TreeGrafter"/>
</dbReference>
<evidence type="ECO:0000313" key="7">
    <source>
        <dbReference type="EMBL" id="VEB85421.1"/>
    </source>
</evidence>
<dbReference type="Pfam" id="PF00384">
    <property type="entry name" value="Molybdopterin"/>
    <property type="match status" value="1"/>
</dbReference>
<evidence type="ECO:0000256" key="4">
    <source>
        <dbReference type="ARBA" id="ARBA00022485"/>
    </source>
</evidence>
<protein>
    <submittedName>
        <fullName evidence="7">Formate dehydrogenase, nitrate-inducible, major subunit</fullName>
        <ecNumber evidence="7">1.2.1.2</ecNumber>
    </submittedName>
</protein>
<sequence length="142" mass="15407">MTNNWVDIKNANVVLIMGGNAAEAHPVGFKWVVEAQTKNDATVVVVDPRFNRSAAVADLYATDPCGFGYRVPAGCHSVSAETQARTVRIRTPLHQCCSTDPAKTISSMTDYSAAMTLKNGNMINRVGSISLMSRKMPCVMKR</sequence>
<evidence type="ECO:0000256" key="5">
    <source>
        <dbReference type="ARBA" id="ARBA00023002"/>
    </source>
</evidence>
<reference evidence="7 8" key="1">
    <citation type="submission" date="2018-12" db="EMBL/GenBank/DDBJ databases">
        <authorList>
            <consortium name="Pathogen Informatics"/>
        </authorList>
    </citation>
    <scope>NUCLEOTIDE SEQUENCE [LARGE SCALE GENOMIC DNA]</scope>
    <source>
        <strain evidence="7 8">NCTC11075</strain>
    </source>
</reference>
<dbReference type="EC" id="1.2.1.2" evidence="7"/>
<dbReference type="InterPro" id="IPR006656">
    <property type="entry name" value="Mopterin_OxRdtase"/>
</dbReference>